<reference evidence="4" key="1">
    <citation type="submission" date="2023-05" db="EMBL/GenBank/DDBJ databases">
        <authorList>
            <person name="Zhang X."/>
        </authorList>
    </citation>
    <scope>NUCLEOTIDE SEQUENCE</scope>
    <source>
        <strain evidence="4">YF14B1</strain>
    </source>
</reference>
<evidence type="ECO:0000313" key="5">
    <source>
        <dbReference type="Proteomes" id="UP001241110"/>
    </source>
</evidence>
<keyword evidence="2" id="KW-0472">Membrane</keyword>
<protein>
    <submittedName>
        <fullName evidence="4">Tape measure protein</fullName>
    </submittedName>
</protein>
<feature type="transmembrane region" description="Helical" evidence="2">
    <location>
        <begin position="309"/>
        <end position="333"/>
    </location>
</feature>
<name>A0AAE3U6F4_9BACT</name>
<sequence length="936" mass="98424">MATIAELNIAIGLSLDKFDQGVDQLGKNLERLGDRLSGLGESFSKYLTVPLTLLGGASIKAAGDMEALEKGLVAVTGDAEKAAQELKALKEVARLPGLGLKEAVQGSINLQAAGFSAKQARESLQAFGNALAVVGKGKADLDGVTLALTQIASKGKISAEEINQIAERVPQFRKAIQAAFGTSNSEDLQKLGISAQEFVEKTTKELSKLPKASAGINASFENIGDTILQSLSRIGNAISKAFNLQENLPKLENFITGIVDAFESLSPVVQKVVVVLGTIAAAIGPVLLVIGKLVAVFPTLVAGAGTVSTAFTALSGPVGLVVAAIAAAVALIIDNWDSIVAYFTTGEGGKFLDGVKPYVKEITEALGVVIGYAVGLIKDLWSGFKTFIVPVISETFGAVLPILKDIFAVIANVFKAVSALLRGDWSALWESLLNIAKGAVNLLLDLIVRSITYLPDLIAGVIEKIDPSSTLAKKLRNTTQTVKDFVDQYKFTITSLSDSTKEEVDAVSEEYYRMREASDEALTQTANNTKALTDQMIKALEKVRLSLRQVEEENKAFGASYDYIGERAKALEKGISALIESGFNAQSSAVQKLIKELGMLGEAQKNALPATSPIAQPIQQRIQTPKPVIQQVQVTIESNVSAVAQELQELSASLTDGTLNAKQALENAANILKIDVGTLTAQFEASGLSLSEFFASIQVGTSTIVPEIQRFADSLNIGVVGAQGLIEASERLGISLESLSTSFQASGMQIGDFLNQLGERSVEVGKIIEQSMEQMAVFVGEQLGKLFTGDFNAGSFFQGIMDIVANFLSAFGKALIAAGIASERFKTLIENPYAAIAAGVALVALAGVAKSIGSRGLSGSSSSSGASTPSLSSGFSSGIDTKQTQQAVQKSVSVNAVSPTGSQQLDIHIIGTATVSGRDLVFVFEQEQKRNQKTGG</sequence>
<keyword evidence="2" id="KW-0812">Transmembrane</keyword>
<feature type="region of interest" description="Disordered" evidence="1">
    <location>
        <begin position="856"/>
        <end position="878"/>
    </location>
</feature>
<dbReference type="AlphaFoldDB" id="A0AAE3U6F4"/>
<dbReference type="RefSeq" id="WP_313978893.1">
    <property type="nucleotide sequence ID" value="NZ_JASJOS010000005.1"/>
</dbReference>
<feature type="transmembrane region" description="Helical" evidence="2">
    <location>
        <begin position="272"/>
        <end position="297"/>
    </location>
</feature>
<gene>
    <name evidence="4" type="ORF">QNI16_12485</name>
</gene>
<proteinExistence type="predicted"/>
<evidence type="ECO:0000256" key="2">
    <source>
        <dbReference type="SAM" id="Phobius"/>
    </source>
</evidence>
<dbReference type="Pfam" id="PF20155">
    <property type="entry name" value="TMP_3"/>
    <property type="match status" value="1"/>
</dbReference>
<keyword evidence="2" id="KW-1133">Transmembrane helix</keyword>
<evidence type="ECO:0000259" key="3">
    <source>
        <dbReference type="Pfam" id="PF20155"/>
    </source>
</evidence>
<accession>A0AAE3U6F4</accession>
<organism evidence="4 5">
    <name type="scientific">Xanthocytophaga flava</name>
    <dbReference type="NCBI Taxonomy" id="3048013"/>
    <lineage>
        <taxon>Bacteria</taxon>
        <taxon>Pseudomonadati</taxon>
        <taxon>Bacteroidota</taxon>
        <taxon>Cytophagia</taxon>
        <taxon>Cytophagales</taxon>
        <taxon>Rhodocytophagaceae</taxon>
        <taxon>Xanthocytophaga</taxon>
    </lineage>
</organism>
<dbReference type="EMBL" id="JASJOS010000005">
    <property type="protein sequence ID" value="MDJ1481306.1"/>
    <property type="molecule type" value="Genomic_DNA"/>
</dbReference>
<dbReference type="NCBIfam" id="TIGR02675">
    <property type="entry name" value="tape_meas_nterm"/>
    <property type="match status" value="1"/>
</dbReference>
<comment type="caution">
    <text evidence="4">The sequence shown here is derived from an EMBL/GenBank/DDBJ whole genome shotgun (WGS) entry which is preliminary data.</text>
</comment>
<feature type="domain" description="Tape measure protein N-terminal" evidence="3">
    <location>
        <begin position="58"/>
        <end position="242"/>
    </location>
</feature>
<dbReference type="Proteomes" id="UP001241110">
    <property type="component" value="Unassembled WGS sequence"/>
</dbReference>
<evidence type="ECO:0000256" key="1">
    <source>
        <dbReference type="SAM" id="MobiDB-lite"/>
    </source>
</evidence>
<evidence type="ECO:0000313" key="4">
    <source>
        <dbReference type="EMBL" id="MDJ1481306.1"/>
    </source>
</evidence>
<dbReference type="InterPro" id="IPR013491">
    <property type="entry name" value="Tape_meas_N"/>
</dbReference>